<evidence type="ECO:0008006" key="3">
    <source>
        <dbReference type="Google" id="ProtNLM"/>
    </source>
</evidence>
<reference evidence="1 2" key="1">
    <citation type="journal article" date="2006" name="Science">
        <title>Phytophthora genome sequences uncover evolutionary origins and mechanisms of pathogenesis.</title>
        <authorList>
            <person name="Tyler B.M."/>
            <person name="Tripathy S."/>
            <person name="Zhang X."/>
            <person name="Dehal P."/>
            <person name="Jiang R.H."/>
            <person name="Aerts A."/>
            <person name="Arredondo F.D."/>
            <person name="Baxter L."/>
            <person name="Bensasson D."/>
            <person name="Beynon J.L."/>
            <person name="Chapman J."/>
            <person name="Damasceno C.M."/>
            <person name="Dorrance A.E."/>
            <person name="Dou D."/>
            <person name="Dickerman A.W."/>
            <person name="Dubchak I.L."/>
            <person name="Garbelotto M."/>
            <person name="Gijzen M."/>
            <person name="Gordon S.G."/>
            <person name="Govers F."/>
            <person name="Grunwald N.J."/>
            <person name="Huang W."/>
            <person name="Ivors K.L."/>
            <person name="Jones R.W."/>
            <person name="Kamoun S."/>
            <person name="Krampis K."/>
            <person name="Lamour K.H."/>
            <person name="Lee M.K."/>
            <person name="McDonald W.H."/>
            <person name="Medina M."/>
            <person name="Meijer H.J."/>
            <person name="Nordberg E.K."/>
            <person name="Maclean D.J."/>
            <person name="Ospina-Giraldo M.D."/>
            <person name="Morris P.F."/>
            <person name="Phuntumart V."/>
            <person name="Putnam N.H."/>
            <person name="Rash S."/>
            <person name="Rose J.K."/>
            <person name="Sakihama Y."/>
            <person name="Salamov A.A."/>
            <person name="Savidor A."/>
            <person name="Scheuring C.F."/>
            <person name="Smith B.M."/>
            <person name="Sobral B.W."/>
            <person name="Terry A."/>
            <person name="Torto-Alalibo T.A."/>
            <person name="Win J."/>
            <person name="Xu Z."/>
            <person name="Zhang H."/>
            <person name="Grigoriev I.V."/>
            <person name="Rokhsar D.S."/>
            <person name="Boore J.L."/>
        </authorList>
    </citation>
    <scope>NUCLEOTIDE SEQUENCE [LARGE SCALE GENOMIC DNA]</scope>
    <source>
        <strain evidence="1 2">P6497</strain>
    </source>
</reference>
<evidence type="ECO:0000313" key="1">
    <source>
        <dbReference type="EMBL" id="EGZ06340.1"/>
    </source>
</evidence>
<dbReference type="RefSeq" id="XP_009538237.1">
    <property type="nucleotide sequence ID" value="XM_009539942.1"/>
</dbReference>
<sequence>MLVALPANATHLFQPLDVALLKPFKDCTTAIGMACTAYRRTLIDQPTSAVNGFRECGIWPLSMVQLKSRLTLYKGGGVKGEIRTG</sequence>
<gene>
    <name evidence="1" type="ORF">PHYSODRAFT_531243</name>
</gene>
<dbReference type="KEGG" id="psoj:PHYSODRAFT_531243"/>
<keyword evidence="2" id="KW-1185">Reference proteome</keyword>
<evidence type="ECO:0000313" key="2">
    <source>
        <dbReference type="Proteomes" id="UP000002640"/>
    </source>
</evidence>
<dbReference type="InParanoid" id="G5ADT8"/>
<dbReference type="Proteomes" id="UP000002640">
    <property type="component" value="Unassembled WGS sequence"/>
</dbReference>
<proteinExistence type="predicted"/>
<dbReference type="AlphaFoldDB" id="G5ADT8"/>
<dbReference type="GeneID" id="20661584"/>
<organism evidence="1 2">
    <name type="scientific">Phytophthora sojae (strain P6497)</name>
    <name type="common">Soybean stem and root rot agent</name>
    <name type="synonym">Phytophthora megasperma f. sp. glycines</name>
    <dbReference type="NCBI Taxonomy" id="1094619"/>
    <lineage>
        <taxon>Eukaryota</taxon>
        <taxon>Sar</taxon>
        <taxon>Stramenopiles</taxon>
        <taxon>Oomycota</taxon>
        <taxon>Peronosporomycetes</taxon>
        <taxon>Peronosporales</taxon>
        <taxon>Peronosporaceae</taxon>
        <taxon>Phytophthora</taxon>
    </lineage>
</organism>
<accession>G5ADT8</accession>
<name>G5ADT8_PHYSP</name>
<dbReference type="EMBL" id="JH159164">
    <property type="protein sequence ID" value="EGZ06340.1"/>
    <property type="molecule type" value="Genomic_DNA"/>
</dbReference>
<protein>
    <recommendedName>
        <fullName evidence="3">DDE-1 domain-containing protein</fullName>
    </recommendedName>
</protein>